<dbReference type="InterPro" id="IPR041667">
    <property type="entry name" value="Cupin_8"/>
</dbReference>
<accession>A0A0D3KW16</accession>
<dbReference type="eggNOG" id="KOG2132">
    <property type="taxonomic scope" value="Eukaryota"/>
</dbReference>
<reference evidence="4" key="1">
    <citation type="journal article" date="2013" name="Nature">
        <title>Pan genome of the phytoplankton Emiliania underpins its global distribution.</title>
        <authorList>
            <person name="Read B.A."/>
            <person name="Kegel J."/>
            <person name="Klute M.J."/>
            <person name="Kuo A."/>
            <person name="Lefebvre S.C."/>
            <person name="Maumus F."/>
            <person name="Mayer C."/>
            <person name="Miller J."/>
            <person name="Monier A."/>
            <person name="Salamov A."/>
            <person name="Young J."/>
            <person name="Aguilar M."/>
            <person name="Claverie J.M."/>
            <person name="Frickenhaus S."/>
            <person name="Gonzalez K."/>
            <person name="Herman E.K."/>
            <person name="Lin Y.C."/>
            <person name="Napier J."/>
            <person name="Ogata H."/>
            <person name="Sarno A.F."/>
            <person name="Shmutz J."/>
            <person name="Schroeder D."/>
            <person name="de Vargas C."/>
            <person name="Verret F."/>
            <person name="von Dassow P."/>
            <person name="Valentin K."/>
            <person name="Van de Peer Y."/>
            <person name="Wheeler G."/>
            <person name="Dacks J.B."/>
            <person name="Delwiche C.F."/>
            <person name="Dyhrman S.T."/>
            <person name="Glockner G."/>
            <person name="John U."/>
            <person name="Richards T."/>
            <person name="Worden A.Z."/>
            <person name="Zhang X."/>
            <person name="Grigoriev I.V."/>
            <person name="Allen A.E."/>
            <person name="Bidle K."/>
            <person name="Borodovsky M."/>
            <person name="Bowler C."/>
            <person name="Brownlee C."/>
            <person name="Cock J.M."/>
            <person name="Elias M."/>
            <person name="Gladyshev V.N."/>
            <person name="Groth M."/>
            <person name="Guda C."/>
            <person name="Hadaegh A."/>
            <person name="Iglesias-Rodriguez M.D."/>
            <person name="Jenkins J."/>
            <person name="Jones B.M."/>
            <person name="Lawson T."/>
            <person name="Leese F."/>
            <person name="Lindquist E."/>
            <person name="Lobanov A."/>
            <person name="Lomsadze A."/>
            <person name="Malik S.B."/>
            <person name="Marsh M.E."/>
            <person name="Mackinder L."/>
            <person name="Mock T."/>
            <person name="Mueller-Roeber B."/>
            <person name="Pagarete A."/>
            <person name="Parker M."/>
            <person name="Probert I."/>
            <person name="Quesneville H."/>
            <person name="Raines C."/>
            <person name="Rensing S.A."/>
            <person name="Riano-Pachon D.M."/>
            <person name="Richier S."/>
            <person name="Rokitta S."/>
            <person name="Shiraiwa Y."/>
            <person name="Soanes D.M."/>
            <person name="van der Giezen M."/>
            <person name="Wahlund T.M."/>
            <person name="Williams B."/>
            <person name="Wilson W."/>
            <person name="Wolfe G."/>
            <person name="Wurch L.L."/>
        </authorList>
    </citation>
    <scope>NUCLEOTIDE SEQUENCE</scope>
</reference>
<dbReference type="PANTHER" id="PTHR12461:SF105">
    <property type="entry name" value="HYPOXIA-INDUCIBLE FACTOR 1-ALPHA INHIBITOR"/>
    <property type="match status" value="1"/>
</dbReference>
<dbReference type="STRING" id="2903.R1FW92"/>
<dbReference type="InterPro" id="IPR003347">
    <property type="entry name" value="JmjC_dom"/>
</dbReference>
<dbReference type="RefSeq" id="XP_005792380.1">
    <property type="nucleotide sequence ID" value="XM_005792323.1"/>
</dbReference>
<sequence length="311" mass="32986">MSASTDDPFDVFEGPASDPFDVLGVPAAPAALSSGELPTRPKRPRPSPVLPLVQRFVSQHARTTCADLEAAGDSSLALLLSEAAGHLSADPPATERCREVAERASASAWVLLCASRHAAGDASAALRSLDRAFIVGGETQLHRDCVELLEEEATPQRAEPKPPLPSRGLHSTAGGGEARTGYLAQHPLFEQIPRLRRDFRVPELCTAGGGSGTVTPLHFDSYDNVVGYKRVVLFPAEQTKWLYPKEAGGGGVDAQGNVSAVDAPDLERFPDYARAAGLEAVLGPGDGLYIPAGCWHHVRSLTAAFSVSFWF</sequence>
<protein>
    <recommendedName>
        <fullName evidence="2">JmjC domain-containing protein</fullName>
    </recommendedName>
</protein>
<dbReference type="KEGG" id="ehx:EMIHUDRAFT_223147"/>
<proteinExistence type="predicted"/>
<dbReference type="SUPFAM" id="SSF51197">
    <property type="entry name" value="Clavaminate synthase-like"/>
    <property type="match status" value="1"/>
</dbReference>
<feature type="domain" description="JmjC" evidence="2">
    <location>
        <begin position="181"/>
        <end position="311"/>
    </location>
</feature>
<keyword evidence="4" id="KW-1185">Reference proteome</keyword>
<name>A0A0D3KW16_EMIH1</name>
<evidence type="ECO:0000313" key="3">
    <source>
        <dbReference type="EnsemblProtists" id="EOD39951"/>
    </source>
</evidence>
<feature type="region of interest" description="Disordered" evidence="1">
    <location>
        <begin position="1"/>
        <end position="23"/>
    </location>
</feature>
<dbReference type="AlphaFoldDB" id="A0A0D3KW16"/>
<dbReference type="PANTHER" id="PTHR12461">
    <property type="entry name" value="HYPOXIA-INDUCIBLE FACTOR 1 ALPHA INHIBITOR-RELATED"/>
    <property type="match status" value="1"/>
</dbReference>
<evidence type="ECO:0000259" key="2">
    <source>
        <dbReference type="PROSITE" id="PS51184"/>
    </source>
</evidence>
<dbReference type="Gene3D" id="2.60.120.650">
    <property type="entry name" value="Cupin"/>
    <property type="match status" value="1"/>
</dbReference>
<dbReference type="GeneID" id="17285220"/>
<dbReference type="SMART" id="SM00558">
    <property type="entry name" value="JmjC"/>
    <property type="match status" value="1"/>
</dbReference>
<feature type="region of interest" description="Disordered" evidence="1">
    <location>
        <begin position="153"/>
        <end position="177"/>
    </location>
</feature>
<dbReference type="PROSITE" id="PS51184">
    <property type="entry name" value="JMJC"/>
    <property type="match status" value="1"/>
</dbReference>
<dbReference type="PaxDb" id="2903-EOD39951"/>
<evidence type="ECO:0000313" key="4">
    <source>
        <dbReference type="Proteomes" id="UP000013827"/>
    </source>
</evidence>
<dbReference type="Pfam" id="PF13621">
    <property type="entry name" value="Cupin_8"/>
    <property type="match status" value="1"/>
</dbReference>
<dbReference type="EnsemblProtists" id="EOD39951">
    <property type="protein sequence ID" value="EOD39951"/>
    <property type="gene ID" value="EMIHUDRAFT_223147"/>
</dbReference>
<dbReference type="CDD" id="cd02208">
    <property type="entry name" value="cupin_RmlC-like"/>
    <property type="match status" value="1"/>
</dbReference>
<organism evidence="3 4">
    <name type="scientific">Emiliania huxleyi (strain CCMP1516)</name>
    <dbReference type="NCBI Taxonomy" id="280463"/>
    <lineage>
        <taxon>Eukaryota</taxon>
        <taxon>Haptista</taxon>
        <taxon>Haptophyta</taxon>
        <taxon>Prymnesiophyceae</taxon>
        <taxon>Isochrysidales</taxon>
        <taxon>Noelaerhabdaceae</taxon>
        <taxon>Emiliania</taxon>
    </lineage>
</organism>
<dbReference type="Proteomes" id="UP000013827">
    <property type="component" value="Unassembled WGS sequence"/>
</dbReference>
<evidence type="ECO:0000256" key="1">
    <source>
        <dbReference type="SAM" id="MobiDB-lite"/>
    </source>
</evidence>
<reference evidence="3" key="2">
    <citation type="submission" date="2024-10" db="UniProtKB">
        <authorList>
            <consortium name="EnsemblProtists"/>
        </authorList>
    </citation>
    <scope>IDENTIFICATION</scope>
</reference>
<dbReference type="HOGENOM" id="CLU_895528_0_0_1"/>